<feature type="compositionally biased region" description="Low complexity" evidence="2">
    <location>
        <begin position="550"/>
        <end position="563"/>
    </location>
</feature>
<dbReference type="EMBL" id="GFAC01000753">
    <property type="protein sequence ID" value="JAT98435.1"/>
    <property type="molecule type" value="mRNA"/>
</dbReference>
<protein>
    <submittedName>
        <fullName evidence="4">Putative polya-specific ribonuclease parn</fullName>
    </submittedName>
</protein>
<dbReference type="InterPro" id="IPR012677">
    <property type="entry name" value="Nucleotide-bd_a/b_plait_sf"/>
</dbReference>
<feature type="domain" description="Poly(A)-specific ribonuclease RNA-binding" evidence="3">
    <location>
        <begin position="463"/>
        <end position="544"/>
    </location>
</feature>
<sequence>MEVTTQNFQEQLGVLKAAVEAASFVAIDCEFTGLQFEKCTHAFDTPEERYRKLRESSQDFLTVQVGVCTFQFDKAKHGYKYKAFNFYICPRQTVRGAPDRMFRCQASSLQFLSQHGFDFNKLFRQGISYLKSEEVSQLSQALGERHAQQLKDVGSTNGPAKSSKVGVPKEAQGFIDEVLESVGKFLDGAPSAASGMEIEMDEDVEEEPEAAKDSSAEDGAAKGGSGILHLPECNAFKRKLIYQEVKARFGDKVQLGTETCGDGAHIAVRLASSTDEQRAQLELKHKQERKDLEMARGFGKVLELLAANGKLVVGHNMLLDIMHLLSQFVEDVPKEYNEFKSMVRAAFPNLIDTKVLASDSAIKDSFTSTALGLLLKQLQGRPSCVPPVEHDPDYGYDLNSAKFHEAGYDALVTGMCFLGLCHELGKSKDHTVELQASSPILKPYLNRVYMMFSPDIPSLNMAGNEVIPSRSHVLHVTFPSEWRANDLYQLFCSFGQITIHWINCTQAFVAMASSSLATQALKKLGGKASSHDHYRLQSYTSYMTRSSRAPASAAGTTATAAALPSPPPVAPTRTKTPSSGDAIPPVEEDLSTARKRKRSASLSSSVPSFAPLEPKDEIDEPKQKLVKKTTKELTVTEKLFEENDDWS</sequence>
<dbReference type="GO" id="GO:0005737">
    <property type="term" value="C:cytoplasm"/>
    <property type="evidence" value="ECO:0007669"/>
    <property type="project" value="InterPro"/>
</dbReference>
<dbReference type="GO" id="GO:0003723">
    <property type="term" value="F:RNA binding"/>
    <property type="evidence" value="ECO:0007669"/>
    <property type="project" value="InterPro"/>
</dbReference>
<comment type="similarity">
    <text evidence="1">Belongs to the CAF1 family.</text>
</comment>
<dbReference type="GO" id="GO:0005634">
    <property type="term" value="C:nucleus"/>
    <property type="evidence" value="ECO:0007669"/>
    <property type="project" value="InterPro"/>
</dbReference>
<evidence type="ECO:0000259" key="3">
    <source>
        <dbReference type="Pfam" id="PF08675"/>
    </source>
</evidence>
<dbReference type="InterPro" id="IPR014789">
    <property type="entry name" value="PolyA-riboNase_RNA-binding"/>
</dbReference>
<dbReference type="InterPro" id="IPR036867">
    <property type="entry name" value="R3H_dom_sf"/>
</dbReference>
<dbReference type="SUPFAM" id="SSF54928">
    <property type="entry name" value="RNA-binding domain, RBD"/>
    <property type="match status" value="1"/>
</dbReference>
<dbReference type="Gene3D" id="3.30.420.10">
    <property type="entry name" value="Ribonuclease H-like superfamily/Ribonuclease H"/>
    <property type="match status" value="2"/>
</dbReference>
<dbReference type="InterPro" id="IPR012337">
    <property type="entry name" value="RNaseH-like_sf"/>
</dbReference>
<feature type="region of interest" description="Disordered" evidence="2">
    <location>
        <begin position="146"/>
        <end position="167"/>
    </location>
</feature>
<dbReference type="PANTHER" id="PTHR15092:SF44">
    <property type="entry name" value="POLY(A)-SPECIFIC RIBONUCLEASE PARN"/>
    <property type="match status" value="1"/>
</dbReference>
<evidence type="ECO:0000256" key="2">
    <source>
        <dbReference type="SAM" id="MobiDB-lite"/>
    </source>
</evidence>
<proteinExistence type="evidence at transcript level"/>
<dbReference type="CDD" id="cd12428">
    <property type="entry name" value="RRM_PARN"/>
    <property type="match status" value="1"/>
</dbReference>
<dbReference type="Gene3D" id="3.30.1370.50">
    <property type="entry name" value="R3H-like domain"/>
    <property type="match status" value="1"/>
</dbReference>
<feature type="region of interest" description="Disordered" evidence="2">
    <location>
        <begin position="550"/>
        <end position="623"/>
    </location>
</feature>
<evidence type="ECO:0000256" key="1">
    <source>
        <dbReference type="ARBA" id="ARBA00008372"/>
    </source>
</evidence>
<dbReference type="Gene3D" id="3.30.70.330">
    <property type="match status" value="1"/>
</dbReference>
<name>A0A1E1XGM9_9ACAR</name>
<dbReference type="GO" id="GO:0046872">
    <property type="term" value="F:metal ion binding"/>
    <property type="evidence" value="ECO:0007669"/>
    <property type="project" value="InterPro"/>
</dbReference>
<dbReference type="InterPro" id="IPR036397">
    <property type="entry name" value="RNaseH_sf"/>
</dbReference>
<organism evidence="4">
    <name type="scientific">Amblyomma aureolatum</name>
    <dbReference type="NCBI Taxonomy" id="187763"/>
    <lineage>
        <taxon>Eukaryota</taxon>
        <taxon>Metazoa</taxon>
        <taxon>Ecdysozoa</taxon>
        <taxon>Arthropoda</taxon>
        <taxon>Chelicerata</taxon>
        <taxon>Arachnida</taxon>
        <taxon>Acari</taxon>
        <taxon>Parasitiformes</taxon>
        <taxon>Ixodida</taxon>
        <taxon>Ixodoidea</taxon>
        <taxon>Ixodidae</taxon>
        <taxon>Amblyomminae</taxon>
        <taxon>Amblyomma</taxon>
    </lineage>
</organism>
<dbReference type="GO" id="GO:0000289">
    <property type="term" value="P:nuclear-transcribed mRNA poly(A) tail shortening"/>
    <property type="evidence" value="ECO:0007669"/>
    <property type="project" value="TreeGrafter"/>
</dbReference>
<dbReference type="PANTHER" id="PTHR15092">
    <property type="entry name" value="POLY A -SPECIFIC RIBONUCLEASE/TARGET OF EGR1, MEMBER 1"/>
    <property type="match status" value="1"/>
</dbReference>
<feature type="region of interest" description="Disordered" evidence="2">
    <location>
        <begin position="200"/>
        <end position="224"/>
    </location>
</feature>
<dbReference type="SUPFAM" id="SSF82708">
    <property type="entry name" value="R3H domain"/>
    <property type="match status" value="1"/>
</dbReference>
<dbReference type="InterPro" id="IPR035979">
    <property type="entry name" value="RBD_domain_sf"/>
</dbReference>
<dbReference type="GO" id="GO:1990431">
    <property type="term" value="P:priRNA 3'-end processing"/>
    <property type="evidence" value="ECO:0007669"/>
    <property type="project" value="TreeGrafter"/>
</dbReference>
<accession>A0A1E1XGM9</accession>
<dbReference type="InterPro" id="IPR006941">
    <property type="entry name" value="RNase_CAF1"/>
</dbReference>
<dbReference type="InterPro" id="IPR051181">
    <property type="entry name" value="CAF1_poly(A)_ribonucleases"/>
</dbReference>
<dbReference type="AlphaFoldDB" id="A0A1E1XGM9"/>
<reference evidence="4" key="1">
    <citation type="journal article" date="2017" name="Front. Cell. Infect. Microbiol.">
        <title>The Distinct Transcriptional Response of the Midgut of Amblyomma sculptum and Amblyomma aureolatum Ticks to Rickettsia rickettsii Correlates to Their Differences in Susceptibility to Infection.</title>
        <authorList>
            <person name="Martins L.A."/>
            <person name="Galletti M.F.B.M."/>
            <person name="Ribeiro J.M."/>
            <person name="Fujita A."/>
            <person name="Costa F.B."/>
            <person name="Labruna M.B."/>
            <person name="Daffre S."/>
            <person name="Fogaca A.C."/>
        </authorList>
    </citation>
    <scope>NUCLEOTIDE SEQUENCE</scope>
</reference>
<dbReference type="Pfam" id="PF08675">
    <property type="entry name" value="RNA_bind"/>
    <property type="match status" value="1"/>
</dbReference>
<dbReference type="SUPFAM" id="SSF53098">
    <property type="entry name" value="Ribonuclease H-like"/>
    <property type="match status" value="1"/>
</dbReference>
<dbReference type="Pfam" id="PF04857">
    <property type="entry name" value="CAF1"/>
    <property type="match status" value="1"/>
</dbReference>
<dbReference type="GO" id="GO:0004535">
    <property type="term" value="F:poly(A)-specific ribonuclease activity"/>
    <property type="evidence" value="ECO:0007669"/>
    <property type="project" value="InterPro"/>
</dbReference>
<evidence type="ECO:0000313" key="4">
    <source>
        <dbReference type="EMBL" id="JAT98435.1"/>
    </source>
</evidence>
<dbReference type="GO" id="GO:1990432">
    <property type="term" value="P:siRNA 3'-end processing"/>
    <property type="evidence" value="ECO:0007669"/>
    <property type="project" value="TreeGrafter"/>
</dbReference>